<feature type="compositionally biased region" description="Polar residues" evidence="3">
    <location>
        <begin position="179"/>
        <end position="189"/>
    </location>
</feature>
<feature type="compositionally biased region" description="Basic and acidic residues" evidence="3">
    <location>
        <begin position="155"/>
        <end position="178"/>
    </location>
</feature>
<gene>
    <name evidence="5" type="ORF">BD289DRAFT_449566</name>
</gene>
<evidence type="ECO:0000259" key="4">
    <source>
        <dbReference type="Pfam" id="PF09073"/>
    </source>
</evidence>
<feature type="coiled-coil region" evidence="2">
    <location>
        <begin position="8"/>
        <end position="35"/>
    </location>
</feature>
<dbReference type="Proteomes" id="UP000241462">
    <property type="component" value="Unassembled WGS sequence"/>
</dbReference>
<dbReference type="InterPro" id="IPR015158">
    <property type="entry name" value="Bud22_dom"/>
</dbReference>
<organism evidence="5 6">
    <name type="scientific">Coniella lustricola</name>
    <dbReference type="NCBI Taxonomy" id="2025994"/>
    <lineage>
        <taxon>Eukaryota</taxon>
        <taxon>Fungi</taxon>
        <taxon>Dikarya</taxon>
        <taxon>Ascomycota</taxon>
        <taxon>Pezizomycotina</taxon>
        <taxon>Sordariomycetes</taxon>
        <taxon>Sordariomycetidae</taxon>
        <taxon>Diaporthales</taxon>
        <taxon>Schizoparmaceae</taxon>
        <taxon>Coniella</taxon>
    </lineage>
</organism>
<name>A0A2T3AMA4_9PEZI</name>
<evidence type="ECO:0000256" key="2">
    <source>
        <dbReference type="SAM" id="Coils"/>
    </source>
</evidence>
<dbReference type="AlphaFoldDB" id="A0A2T3AMA4"/>
<dbReference type="EMBL" id="KZ678375">
    <property type="protein sequence ID" value="PSS03482.1"/>
    <property type="molecule type" value="Genomic_DNA"/>
</dbReference>
<evidence type="ECO:0000256" key="1">
    <source>
        <dbReference type="ARBA" id="ARBA00023054"/>
    </source>
</evidence>
<proteinExistence type="predicted"/>
<keyword evidence="6" id="KW-1185">Reference proteome</keyword>
<feature type="compositionally biased region" description="Acidic residues" evidence="3">
    <location>
        <begin position="257"/>
        <end position="309"/>
    </location>
</feature>
<accession>A0A2T3AMA4</accession>
<protein>
    <submittedName>
        <fullName evidence="5">Bud-site selection protein</fullName>
    </submittedName>
</protein>
<dbReference type="GO" id="GO:0005634">
    <property type="term" value="C:nucleus"/>
    <property type="evidence" value="ECO:0007669"/>
    <property type="project" value="TreeGrafter"/>
</dbReference>
<feature type="compositionally biased region" description="Basic and acidic residues" evidence="3">
    <location>
        <begin position="380"/>
        <end position="409"/>
    </location>
</feature>
<sequence length="486" mass="53535">MPKRKRAEDELDERLSRHQAELARMLKLAKGFERQRMAKRLRDPKSTPEKKVRIENEIAVLKSLDLQSVATAHLCASLLKIKALAESPKLPEKVKNGVPKPEISEEERVALHNVTSGLYNQPKVRETLDKAVIDICMAMRVPMPDKNKKRKRGDKKNDAKDGIDENEPKSTKQAKQDKPTQSGDDSPSLQGAKAGSGEDESEWNGFSEDDEVEGGGGGEGEDEDESEDEEVDEKEQKALARFNDRLGGSDDERYDTGNEELDPMEITDISESEDSDGGDDDDESASEEDESISEVSEDSDDNEDDDDESGSGSGSDSDSSELLPPPKARKVAKTGPMGSSTTLPSLMGGYISGSESEASDIDVAPAARKNRRGQRARQAIWEKKFKAKAKHLEKEQTGRDSGWDLKRGAVEGGSKTPWKQGIKNPFGRRSAAKDEDNANLVPLEPRKPKPPKKDNDGPLHPSWEARKKAKEQQATASFQGKRVVFD</sequence>
<dbReference type="Pfam" id="PF09073">
    <property type="entry name" value="BUD22"/>
    <property type="match status" value="1"/>
</dbReference>
<keyword evidence="1 2" id="KW-0175">Coiled coil</keyword>
<reference evidence="5 6" key="1">
    <citation type="journal article" date="2018" name="Mycol. Prog.">
        <title>Coniella lustricola, a new species from submerged detritus.</title>
        <authorList>
            <person name="Raudabaugh D.B."/>
            <person name="Iturriaga T."/>
            <person name="Carver A."/>
            <person name="Mondo S."/>
            <person name="Pangilinan J."/>
            <person name="Lipzen A."/>
            <person name="He G."/>
            <person name="Amirebrahimi M."/>
            <person name="Grigoriev I.V."/>
            <person name="Miller A.N."/>
        </authorList>
    </citation>
    <scope>NUCLEOTIDE SEQUENCE [LARGE SCALE GENOMIC DNA]</scope>
    <source>
        <strain evidence="5 6">B22-T-1</strain>
    </source>
</reference>
<evidence type="ECO:0000256" key="3">
    <source>
        <dbReference type="SAM" id="MobiDB-lite"/>
    </source>
</evidence>
<dbReference type="GO" id="GO:0030490">
    <property type="term" value="P:maturation of SSU-rRNA"/>
    <property type="evidence" value="ECO:0007669"/>
    <property type="project" value="TreeGrafter"/>
</dbReference>
<dbReference type="InterPro" id="IPR037393">
    <property type="entry name" value="Bud22/SRFB1"/>
</dbReference>
<dbReference type="PANTHER" id="PTHR23325:SF1">
    <property type="entry name" value="SERUM RESPONSE FACTOR-BINDING PROTEIN 1"/>
    <property type="match status" value="1"/>
</dbReference>
<dbReference type="PANTHER" id="PTHR23325">
    <property type="entry name" value="SERUM RESPONSE FACTOR-BINDING"/>
    <property type="match status" value="1"/>
</dbReference>
<feature type="region of interest" description="Disordered" evidence="3">
    <location>
        <begin position="144"/>
        <end position="486"/>
    </location>
</feature>
<dbReference type="GO" id="GO:0030686">
    <property type="term" value="C:90S preribosome"/>
    <property type="evidence" value="ECO:0007669"/>
    <property type="project" value="TreeGrafter"/>
</dbReference>
<evidence type="ECO:0000313" key="5">
    <source>
        <dbReference type="EMBL" id="PSS03482.1"/>
    </source>
</evidence>
<dbReference type="STRING" id="2025994.A0A2T3AMA4"/>
<dbReference type="InParanoid" id="A0A2T3AMA4"/>
<feature type="compositionally biased region" description="Acidic residues" evidence="3">
    <location>
        <begin position="197"/>
        <end position="233"/>
    </location>
</feature>
<dbReference type="OrthoDB" id="3364872at2759"/>
<feature type="compositionally biased region" description="Basic and acidic residues" evidence="3">
    <location>
        <begin position="444"/>
        <end position="457"/>
    </location>
</feature>
<feature type="compositionally biased region" description="Basic and acidic residues" evidence="3">
    <location>
        <begin position="234"/>
        <end position="256"/>
    </location>
</feature>
<evidence type="ECO:0000313" key="6">
    <source>
        <dbReference type="Proteomes" id="UP000241462"/>
    </source>
</evidence>
<feature type="domain" description="Bud22" evidence="4">
    <location>
        <begin position="17"/>
        <end position="486"/>
    </location>
</feature>